<organism evidence="1 2">
    <name type="scientific">Lachnoanaerobaculum saburreum</name>
    <dbReference type="NCBI Taxonomy" id="467210"/>
    <lineage>
        <taxon>Bacteria</taxon>
        <taxon>Bacillati</taxon>
        <taxon>Bacillota</taxon>
        <taxon>Clostridia</taxon>
        <taxon>Lachnospirales</taxon>
        <taxon>Lachnospiraceae</taxon>
        <taxon>Lachnoanaerobaculum</taxon>
    </lineage>
</organism>
<protein>
    <submittedName>
        <fullName evidence="1">Uncharacterized protein</fullName>
    </submittedName>
</protein>
<reference evidence="2" key="1">
    <citation type="submission" date="2016-01" db="EMBL/GenBank/DDBJ databases">
        <authorList>
            <person name="Mitreva M."/>
            <person name="Pepin K.H."/>
            <person name="Mihindukulasuriya K.A."/>
            <person name="Fulton R."/>
            <person name="Fronick C."/>
            <person name="O'Laughlin M."/>
            <person name="Miner T."/>
            <person name="Herter B."/>
            <person name="Rosa B.A."/>
            <person name="Cordes M."/>
            <person name="Tomlinson C."/>
            <person name="Wollam A."/>
            <person name="Palsikar V.B."/>
            <person name="Mardis E.R."/>
            <person name="Wilson R.K."/>
        </authorList>
    </citation>
    <scope>NUCLEOTIDE SEQUENCE [LARGE SCALE GENOMIC DNA]</scope>
    <source>
        <strain evidence="2">DNF00896</strain>
    </source>
</reference>
<dbReference type="EMBL" id="LSDA01000063">
    <property type="protein sequence ID" value="KXB58177.1"/>
    <property type="molecule type" value="Genomic_DNA"/>
</dbReference>
<dbReference type="RefSeq" id="WP_060931025.1">
    <property type="nucleotide sequence ID" value="NZ_KQ959812.1"/>
</dbReference>
<sequence>MALKQMEAQKVNIGDNTFYIKPFPAFKAANITGDLASVLSPLIGVIAPLVGNGDLMDVDVNKAAEALSGSTAINGDKLESLMSKLLLGENIVIEYEDDDGKTHQEKLNKDLADEVFCGNVQDMFVLCVYVIKLNFNGFFARLATLSGKAEPVAIKKLRKKL</sequence>
<evidence type="ECO:0000313" key="1">
    <source>
        <dbReference type="EMBL" id="KXB58177.1"/>
    </source>
</evidence>
<dbReference type="Proteomes" id="UP000070394">
    <property type="component" value="Unassembled WGS sequence"/>
</dbReference>
<dbReference type="AlphaFoldDB" id="A0A133ZRT4"/>
<dbReference type="PATRIC" id="fig|467210.3.peg.1205"/>
<accession>A0A133ZRT4</accession>
<gene>
    <name evidence="1" type="ORF">HMPREF1866_01216</name>
</gene>
<comment type="caution">
    <text evidence="1">The sequence shown here is derived from an EMBL/GenBank/DDBJ whole genome shotgun (WGS) entry which is preliminary data.</text>
</comment>
<dbReference type="Pfam" id="PF21822">
    <property type="entry name" value="Phage_TAC_15"/>
    <property type="match status" value="1"/>
</dbReference>
<proteinExistence type="predicted"/>
<dbReference type="OrthoDB" id="1861915at2"/>
<dbReference type="InterPro" id="IPR049156">
    <property type="entry name" value="Phage_chap_TAC_15-like"/>
</dbReference>
<evidence type="ECO:0000313" key="2">
    <source>
        <dbReference type="Proteomes" id="UP000070394"/>
    </source>
</evidence>
<name>A0A133ZRT4_9FIRM</name>
<keyword evidence="2" id="KW-1185">Reference proteome</keyword>
<dbReference type="STRING" id="467210.HMPREF1866_01216"/>